<name>A0AAW1IDT5_POPJA</name>
<dbReference type="SUPFAM" id="SSF50630">
    <property type="entry name" value="Acid proteases"/>
    <property type="match status" value="1"/>
</dbReference>
<dbReference type="CDD" id="cd05481">
    <property type="entry name" value="retropepsin_like_LTR_1"/>
    <property type="match status" value="1"/>
</dbReference>
<dbReference type="Proteomes" id="UP001458880">
    <property type="component" value="Unassembled WGS sequence"/>
</dbReference>
<gene>
    <name evidence="1" type="ORF">QE152_g35960</name>
</gene>
<proteinExistence type="predicted"/>
<accession>A0AAW1IDT5</accession>
<evidence type="ECO:0008006" key="3">
    <source>
        <dbReference type="Google" id="ProtNLM"/>
    </source>
</evidence>
<dbReference type="InterPro" id="IPR021109">
    <property type="entry name" value="Peptidase_aspartic_dom_sf"/>
</dbReference>
<keyword evidence="2" id="KW-1185">Reference proteome</keyword>
<sequence>MESENDDMSIYSLVIVNSLNVSISAWYENVRLDNKAIKVKIDTGSEAIKVKIDTGSEVNILPLNLYNKYFKNVKLDKSNVVLQAFGGSKIKTLGSINVKCNVGQRELNAIKFYVTDVDSCAILGLKTSKLLGLINTINEVGQSSEKENFLNENIENFKGLVCDRKLKAKKNNNNQIRQKIQEKRKQEKDYYDRNAKSRAEFKRGEDVVLRKEKEWVPAKIEKKLHYPRSYLVKDENGKVYRRNSVFLRKSVNQPNFRGIDKELENWMKQEEKRKKIAK</sequence>
<dbReference type="EMBL" id="JASPKY010000619">
    <property type="protein sequence ID" value="KAK9687845.1"/>
    <property type="molecule type" value="Genomic_DNA"/>
</dbReference>
<dbReference type="Gene3D" id="2.40.70.10">
    <property type="entry name" value="Acid Proteases"/>
    <property type="match status" value="1"/>
</dbReference>
<evidence type="ECO:0000313" key="1">
    <source>
        <dbReference type="EMBL" id="KAK9687845.1"/>
    </source>
</evidence>
<reference evidence="1 2" key="1">
    <citation type="journal article" date="2024" name="BMC Genomics">
        <title>De novo assembly and annotation of Popillia japonica's genome with initial clues to its potential as an invasive pest.</title>
        <authorList>
            <person name="Cucini C."/>
            <person name="Boschi S."/>
            <person name="Funari R."/>
            <person name="Cardaioli E."/>
            <person name="Iannotti N."/>
            <person name="Marturano G."/>
            <person name="Paoli F."/>
            <person name="Bruttini M."/>
            <person name="Carapelli A."/>
            <person name="Frati F."/>
            <person name="Nardi F."/>
        </authorList>
    </citation>
    <scope>NUCLEOTIDE SEQUENCE [LARGE SCALE GENOMIC DNA]</scope>
    <source>
        <strain evidence="1">DMR45628</strain>
    </source>
</reference>
<protein>
    <recommendedName>
        <fullName evidence="3">Peptidase A2 domain-containing protein</fullName>
    </recommendedName>
</protein>
<dbReference type="AlphaFoldDB" id="A0AAW1IDT5"/>
<evidence type="ECO:0000313" key="2">
    <source>
        <dbReference type="Proteomes" id="UP001458880"/>
    </source>
</evidence>
<comment type="caution">
    <text evidence="1">The sequence shown here is derived from an EMBL/GenBank/DDBJ whole genome shotgun (WGS) entry which is preliminary data.</text>
</comment>
<organism evidence="1 2">
    <name type="scientific">Popillia japonica</name>
    <name type="common">Japanese beetle</name>
    <dbReference type="NCBI Taxonomy" id="7064"/>
    <lineage>
        <taxon>Eukaryota</taxon>
        <taxon>Metazoa</taxon>
        <taxon>Ecdysozoa</taxon>
        <taxon>Arthropoda</taxon>
        <taxon>Hexapoda</taxon>
        <taxon>Insecta</taxon>
        <taxon>Pterygota</taxon>
        <taxon>Neoptera</taxon>
        <taxon>Endopterygota</taxon>
        <taxon>Coleoptera</taxon>
        <taxon>Polyphaga</taxon>
        <taxon>Scarabaeiformia</taxon>
        <taxon>Scarabaeidae</taxon>
        <taxon>Rutelinae</taxon>
        <taxon>Popillia</taxon>
    </lineage>
</organism>